<keyword evidence="3" id="KW-0813">Transport</keyword>
<evidence type="ECO:0000313" key="7">
    <source>
        <dbReference type="Proteomes" id="UP000095463"/>
    </source>
</evidence>
<evidence type="ECO:0000256" key="2">
    <source>
        <dbReference type="ARBA" id="ARBA00008520"/>
    </source>
</evidence>
<organism evidence="6 7">
    <name type="scientific">Devosia insulae DS-56</name>
    <dbReference type="NCBI Taxonomy" id="1116389"/>
    <lineage>
        <taxon>Bacteria</taxon>
        <taxon>Pseudomonadati</taxon>
        <taxon>Pseudomonadota</taxon>
        <taxon>Alphaproteobacteria</taxon>
        <taxon>Hyphomicrobiales</taxon>
        <taxon>Devosiaceae</taxon>
        <taxon>Devosia</taxon>
    </lineage>
</organism>
<dbReference type="EMBL" id="LAJE02000244">
    <property type="protein sequence ID" value="OEO29952.1"/>
    <property type="molecule type" value="Genomic_DNA"/>
</dbReference>
<dbReference type="PANTHER" id="PTHR43649:SF29">
    <property type="entry name" value="OSMOPROTECTIVE COMPOUNDS-BINDING PROTEIN GGTB"/>
    <property type="match status" value="1"/>
</dbReference>
<dbReference type="GO" id="GO:0042597">
    <property type="term" value="C:periplasmic space"/>
    <property type="evidence" value="ECO:0007669"/>
    <property type="project" value="UniProtKB-SubCell"/>
</dbReference>
<keyword evidence="4" id="KW-0574">Periplasm</keyword>
<feature type="chain" id="PRO_5009190302" evidence="5">
    <location>
        <begin position="25"/>
        <end position="415"/>
    </location>
</feature>
<evidence type="ECO:0000256" key="3">
    <source>
        <dbReference type="ARBA" id="ARBA00022448"/>
    </source>
</evidence>
<gene>
    <name evidence="6" type="ORF">VW23_023765</name>
</gene>
<keyword evidence="7" id="KW-1185">Reference proteome</keyword>
<evidence type="ECO:0000313" key="6">
    <source>
        <dbReference type="EMBL" id="OEO29952.1"/>
    </source>
</evidence>
<dbReference type="AlphaFoldDB" id="A0A1E5XMX6"/>
<dbReference type="SUPFAM" id="SSF53850">
    <property type="entry name" value="Periplasmic binding protein-like II"/>
    <property type="match status" value="1"/>
</dbReference>
<name>A0A1E5XMX6_9HYPH</name>
<dbReference type="InterPro" id="IPR006059">
    <property type="entry name" value="SBP"/>
</dbReference>
<dbReference type="Pfam" id="PF01547">
    <property type="entry name" value="SBP_bac_1"/>
    <property type="match status" value="1"/>
</dbReference>
<keyword evidence="5" id="KW-0732">Signal</keyword>
<sequence length="415" mass="44608">MHMKSLATMAAALLLSAAPLAATAEELIVYHGWSSKAEVAALNILQAALNEKGHTWKDLAIPHNSGVNVSIVNMVTGGDPPNAFVTSDPHIFRDLAGLGLERDLTDYYKEIGAADNFFPIVQELSTVDGKMVKVPLFLHIDGMVYWNMDVAKKAGVDPTAWKSVDDMIADFPKVKAAGFVPAAVGGQAFQVGYLFHAMVAALAGPDIYDRIYSETPDPTAFDTPEVRKAIEVVRAFSNEATPESENRPWNETTNTVIAGQALFHIMGDWMKGEWLAAGKVPGVDFGCEVIPGALAVPVTSDAMGILGGQPAEKDKAELDLVAAFVDPIVSAKANQQKGSTSPRADAPTEFRDACNQVAMDAMNKPNGAVKNPFNVITGDWNNGIWTAMYNFWSDKNQTTDDAVAALKDAYDLTFN</sequence>
<dbReference type="InterPro" id="IPR050490">
    <property type="entry name" value="Bact_solute-bd_prot1"/>
</dbReference>
<proteinExistence type="inferred from homology"/>
<comment type="subcellular location">
    <subcellularLocation>
        <location evidence="1">Periplasm</location>
    </subcellularLocation>
</comment>
<dbReference type="Gene3D" id="3.40.190.10">
    <property type="entry name" value="Periplasmic binding protein-like II"/>
    <property type="match status" value="2"/>
</dbReference>
<evidence type="ECO:0000256" key="1">
    <source>
        <dbReference type="ARBA" id="ARBA00004418"/>
    </source>
</evidence>
<dbReference type="OrthoDB" id="7819610at2"/>
<evidence type="ECO:0000256" key="5">
    <source>
        <dbReference type="SAM" id="SignalP"/>
    </source>
</evidence>
<comment type="caution">
    <text evidence="6">The sequence shown here is derived from an EMBL/GenBank/DDBJ whole genome shotgun (WGS) entry which is preliminary data.</text>
</comment>
<protein>
    <submittedName>
        <fullName evidence="6">Sugar ABC transporter substrate-binding protein</fullName>
    </submittedName>
</protein>
<feature type="signal peptide" evidence="5">
    <location>
        <begin position="1"/>
        <end position="24"/>
    </location>
</feature>
<dbReference type="PANTHER" id="PTHR43649">
    <property type="entry name" value="ARABINOSE-BINDING PROTEIN-RELATED"/>
    <property type="match status" value="1"/>
</dbReference>
<accession>A0A1E5XMX6</accession>
<comment type="similarity">
    <text evidence="2">Belongs to the bacterial solute-binding protein 1 family.</text>
</comment>
<reference evidence="6 7" key="1">
    <citation type="journal article" date="2015" name="Genome Announc.">
        <title>Genome Assemblies of Three Soil-Associated Devosia species: D. insulae, D. limi, and D. soli.</title>
        <authorList>
            <person name="Hassan Y.I."/>
            <person name="Lepp D."/>
            <person name="Zhou T."/>
        </authorList>
    </citation>
    <scope>NUCLEOTIDE SEQUENCE [LARGE SCALE GENOMIC DNA]</scope>
    <source>
        <strain evidence="6 7">DS-56</strain>
    </source>
</reference>
<dbReference type="RefSeq" id="WP_069910842.1">
    <property type="nucleotide sequence ID" value="NZ_LAJE02000244.1"/>
</dbReference>
<dbReference type="Proteomes" id="UP000095463">
    <property type="component" value="Unassembled WGS sequence"/>
</dbReference>
<evidence type="ECO:0000256" key="4">
    <source>
        <dbReference type="ARBA" id="ARBA00022764"/>
    </source>
</evidence>